<evidence type="ECO:0000259" key="2">
    <source>
        <dbReference type="PROSITE" id="PS50053"/>
    </source>
</evidence>
<dbReference type="Gene3D" id="1.20.225.20">
    <property type="entry name" value="Ub domain-containing protein, DC-UbP/UBTD2, N-terminal domain"/>
    <property type="match status" value="1"/>
</dbReference>
<dbReference type="Pfam" id="PF16455">
    <property type="entry name" value="UBD"/>
    <property type="match status" value="1"/>
</dbReference>
<protein>
    <recommendedName>
        <fullName evidence="2">Ubiquitin-like domain-containing protein</fullName>
    </recommendedName>
</protein>
<reference evidence="3" key="1">
    <citation type="journal article" date="2023" name="Mol. Biol. Evol.">
        <title>Third-Generation Sequencing Reveals the Adaptive Role of the Epigenome in Three Deep-Sea Polychaetes.</title>
        <authorList>
            <person name="Perez M."/>
            <person name="Aroh O."/>
            <person name="Sun Y."/>
            <person name="Lan Y."/>
            <person name="Juniper S.K."/>
            <person name="Young C.R."/>
            <person name="Angers B."/>
            <person name="Qian P.Y."/>
        </authorList>
    </citation>
    <scope>NUCLEOTIDE SEQUENCE</scope>
    <source>
        <strain evidence="3">P08H-3</strain>
    </source>
</reference>
<dbReference type="SMART" id="SM00213">
    <property type="entry name" value="UBQ"/>
    <property type="match status" value="1"/>
</dbReference>
<dbReference type="InterPro" id="IPR000626">
    <property type="entry name" value="Ubiquitin-like_dom"/>
</dbReference>
<dbReference type="AlphaFoldDB" id="A0AAD9K2Q9"/>
<sequence>MGGCISSARDGTSPNGDSSDGIGAISIGRNQGLKPDKPKWKSDVPLTERQLRSKRDEFWDTAPAFEGRKEIWNALKAAALAQETGDHDLAQAIIDGAGISLPNGTLLECYDVLGNRYQLPVYVLSSPTNLIEEASEADTIPENNTSMTPGIEIIVKFYLSTGKDLKLPVRTTDSIYAVKCKIQSLEGIDPGRQRMFFAGKELQNKRRIEDAKIHNSFMIQVIVSEPPSDTS</sequence>
<dbReference type="EMBL" id="JAODUP010000075">
    <property type="protein sequence ID" value="KAK2163679.1"/>
    <property type="molecule type" value="Genomic_DNA"/>
</dbReference>
<dbReference type="PRINTS" id="PR00348">
    <property type="entry name" value="UBIQUITIN"/>
</dbReference>
<evidence type="ECO:0000313" key="3">
    <source>
        <dbReference type="EMBL" id="KAK2163679.1"/>
    </source>
</evidence>
<keyword evidence="4" id="KW-1185">Reference proteome</keyword>
<dbReference type="InterPro" id="IPR032752">
    <property type="entry name" value="DC-UbP/UBTD2_N"/>
</dbReference>
<dbReference type="InterPro" id="IPR039869">
    <property type="entry name" value="UBTD1/2"/>
</dbReference>
<dbReference type="SUPFAM" id="SSF54236">
    <property type="entry name" value="Ubiquitin-like"/>
    <property type="match status" value="1"/>
</dbReference>
<dbReference type="InterPro" id="IPR038169">
    <property type="entry name" value="DC-UbP/UBTD2_N_sf"/>
</dbReference>
<dbReference type="Gene3D" id="3.10.20.90">
    <property type="entry name" value="Phosphatidylinositol 3-kinase Catalytic Subunit, Chain A, domain 1"/>
    <property type="match status" value="1"/>
</dbReference>
<feature type="domain" description="Ubiquitin-like" evidence="2">
    <location>
        <begin position="151"/>
        <end position="228"/>
    </location>
</feature>
<dbReference type="InterPro" id="IPR029071">
    <property type="entry name" value="Ubiquitin-like_domsf"/>
</dbReference>
<dbReference type="InterPro" id="IPR019956">
    <property type="entry name" value="Ubiquitin_dom"/>
</dbReference>
<comment type="caution">
    <text evidence="3">The sequence shown here is derived from an EMBL/GenBank/DDBJ whole genome shotgun (WGS) entry which is preliminary data.</text>
</comment>
<evidence type="ECO:0000313" key="4">
    <source>
        <dbReference type="Proteomes" id="UP001208570"/>
    </source>
</evidence>
<proteinExistence type="predicted"/>
<name>A0AAD9K2Q9_9ANNE</name>
<dbReference type="Proteomes" id="UP001208570">
    <property type="component" value="Unassembled WGS sequence"/>
</dbReference>
<organism evidence="3 4">
    <name type="scientific">Paralvinella palmiformis</name>
    <dbReference type="NCBI Taxonomy" id="53620"/>
    <lineage>
        <taxon>Eukaryota</taxon>
        <taxon>Metazoa</taxon>
        <taxon>Spiralia</taxon>
        <taxon>Lophotrochozoa</taxon>
        <taxon>Annelida</taxon>
        <taxon>Polychaeta</taxon>
        <taxon>Sedentaria</taxon>
        <taxon>Canalipalpata</taxon>
        <taxon>Terebellida</taxon>
        <taxon>Terebelliformia</taxon>
        <taxon>Alvinellidae</taxon>
        <taxon>Paralvinella</taxon>
    </lineage>
</organism>
<accession>A0AAD9K2Q9</accession>
<gene>
    <name evidence="3" type="ORF">LSH36_75g06025</name>
</gene>
<feature type="compositionally biased region" description="Polar residues" evidence="1">
    <location>
        <begin position="9"/>
        <end position="18"/>
    </location>
</feature>
<dbReference type="PANTHER" id="PTHR13609">
    <property type="entry name" value="UBIQUITIN DOMAIN CONTAINING 1 PROTEIN-RELATED"/>
    <property type="match status" value="1"/>
</dbReference>
<dbReference type="CDD" id="cd01794">
    <property type="entry name" value="Ubl_UBTD"/>
    <property type="match status" value="1"/>
</dbReference>
<evidence type="ECO:0000256" key="1">
    <source>
        <dbReference type="SAM" id="MobiDB-lite"/>
    </source>
</evidence>
<dbReference type="PROSITE" id="PS50053">
    <property type="entry name" value="UBIQUITIN_2"/>
    <property type="match status" value="1"/>
</dbReference>
<feature type="region of interest" description="Disordered" evidence="1">
    <location>
        <begin position="1"/>
        <end position="47"/>
    </location>
</feature>
<dbReference type="Pfam" id="PF00240">
    <property type="entry name" value="ubiquitin"/>
    <property type="match status" value="1"/>
</dbReference>